<dbReference type="GO" id="GO:0019894">
    <property type="term" value="F:kinesin binding"/>
    <property type="evidence" value="ECO:0007669"/>
    <property type="project" value="InterPro"/>
</dbReference>
<dbReference type="GO" id="GO:0007018">
    <property type="term" value="P:microtubule-based movement"/>
    <property type="evidence" value="ECO:0007669"/>
    <property type="project" value="TreeGrafter"/>
</dbReference>
<feature type="region of interest" description="Disordered" evidence="1">
    <location>
        <begin position="803"/>
        <end position="824"/>
    </location>
</feature>
<dbReference type="SUPFAM" id="SSF48371">
    <property type="entry name" value="ARM repeat"/>
    <property type="match status" value="1"/>
</dbReference>
<dbReference type="SMART" id="SM01297">
    <property type="entry name" value="KAP"/>
    <property type="match status" value="1"/>
</dbReference>
<name>A0AAD9JL49_9ANNE</name>
<dbReference type="GO" id="GO:0035869">
    <property type="term" value="C:ciliary transition zone"/>
    <property type="evidence" value="ECO:0007669"/>
    <property type="project" value="TreeGrafter"/>
</dbReference>
<reference evidence="2" key="1">
    <citation type="journal article" date="2023" name="Mol. Biol. Evol.">
        <title>Third-Generation Sequencing Reveals the Adaptive Role of the Epigenome in Three Deep-Sea Polychaetes.</title>
        <authorList>
            <person name="Perez M."/>
            <person name="Aroh O."/>
            <person name="Sun Y."/>
            <person name="Lan Y."/>
            <person name="Juniper S.K."/>
            <person name="Young C.R."/>
            <person name="Angers B."/>
            <person name="Qian P.Y."/>
        </authorList>
    </citation>
    <scope>NUCLEOTIDE SEQUENCE</scope>
    <source>
        <strain evidence="2">P08H-3</strain>
    </source>
</reference>
<gene>
    <name evidence="2" type="ORF">LSH36_246g04034</name>
</gene>
<dbReference type="InterPro" id="IPR008658">
    <property type="entry name" value="KAP3"/>
</dbReference>
<dbReference type="GO" id="GO:0044782">
    <property type="term" value="P:cilium organization"/>
    <property type="evidence" value="ECO:0007669"/>
    <property type="project" value="TreeGrafter"/>
</dbReference>
<dbReference type="Gene3D" id="1.25.10.10">
    <property type="entry name" value="Leucine-rich Repeat Variant"/>
    <property type="match status" value="1"/>
</dbReference>
<dbReference type="GO" id="GO:0005930">
    <property type="term" value="C:axoneme"/>
    <property type="evidence" value="ECO:0007669"/>
    <property type="project" value="TreeGrafter"/>
</dbReference>
<evidence type="ECO:0000256" key="1">
    <source>
        <dbReference type="SAM" id="MobiDB-lite"/>
    </source>
</evidence>
<keyword evidence="3" id="KW-1185">Reference proteome</keyword>
<dbReference type="Pfam" id="PF05804">
    <property type="entry name" value="KAP"/>
    <property type="match status" value="1"/>
</dbReference>
<dbReference type="InterPro" id="IPR011989">
    <property type="entry name" value="ARM-like"/>
</dbReference>
<proteinExistence type="predicted"/>
<evidence type="ECO:0000313" key="3">
    <source>
        <dbReference type="Proteomes" id="UP001208570"/>
    </source>
</evidence>
<dbReference type="PANTHER" id="PTHR15605">
    <property type="entry name" value="KINESIN-ASSOCIATED PROTEINS"/>
    <property type="match status" value="1"/>
</dbReference>
<sequence>MAEDARYLKRKVKGGSIDVHPTEKALVVNYELEATILGELGDPMLGERKECQKIIRVKTLNNNTNIKGLAKEIIDKCKLIHPGKILEVEQLLYYLQKRKENGPSTAGEKKGELTGKLKEPVFESSEIDEVANINDMDDYLELLYEDLPEKIRGSALILQLSRNPDNLEEIFQNETVVGALARVLREDWKKSTELSTNIVYIFFCFSSFSQFHGVIAHFKIGSLCMTILEHELKKYDLWKCELANKLKNYETDKSNLAMKKSYDKAQKQFGILVKKQEQLLRVSYYLLLNLAEDLKVEIKMRNKTIITMLIRTLERDNFELLILVVSFLKKLSIFFENKNDMASQCIIEKLAKLVPCEHEDLLNITLRLLLNLSFDSELRSKMIKMGMLPKFVDLLNNENHSLIVLCILYHISIDDKAKSLFAYTDCIPVMMKMLLDPPEGQPELEVIALCINLAGNKRCAQMMCEGKGLHLLMKKAFQNFDPLFMKIIRNLSQHDGPIKMIFIDYITDLAQALRQEDHEDFLLECVGVLGNMTIQDFDYELFLKEYDLIPWIRDKIQPGAAEDDLVLTVIILIGTVCQDDASAKMISEHGLVQTLIELLNAKQEDDEMVLQIAYVFYQMIFHESTREVIMKKTQAPAYLIDLMHDKNPEIRKVCDNTLDIIGEYDEDWGKKIQLEKFRWHNSQWLEMVETRQMEDNEAYMYGDEGFENYIQDTDILDRPDLFYGAPDGYDPGMMDMSPEFIDERAMYTNNNAEYMMAAGYGGAPGVGEYDPFERPESHMGFVVDGQPVDEYGRPVVQYGQPMGYLNGNSEEDEFNDYDQYSYGR</sequence>
<dbReference type="InterPro" id="IPR000225">
    <property type="entry name" value="Armadillo"/>
</dbReference>
<evidence type="ECO:0008006" key="4">
    <source>
        <dbReference type="Google" id="ProtNLM"/>
    </source>
</evidence>
<accession>A0AAD9JL49</accession>
<dbReference type="AlphaFoldDB" id="A0AAD9JL49"/>
<dbReference type="GO" id="GO:0016939">
    <property type="term" value="C:kinesin II complex"/>
    <property type="evidence" value="ECO:0007669"/>
    <property type="project" value="TreeGrafter"/>
</dbReference>
<protein>
    <recommendedName>
        <fullName evidence="4">Kinesin-associated protein 3</fullName>
    </recommendedName>
</protein>
<dbReference type="Proteomes" id="UP001208570">
    <property type="component" value="Unassembled WGS sequence"/>
</dbReference>
<evidence type="ECO:0000313" key="2">
    <source>
        <dbReference type="EMBL" id="KAK2155208.1"/>
    </source>
</evidence>
<dbReference type="SMART" id="SM00185">
    <property type="entry name" value="ARM"/>
    <property type="match status" value="4"/>
</dbReference>
<comment type="caution">
    <text evidence="2">The sequence shown here is derived from an EMBL/GenBank/DDBJ whole genome shotgun (WGS) entry which is preliminary data.</text>
</comment>
<organism evidence="2 3">
    <name type="scientific">Paralvinella palmiformis</name>
    <dbReference type="NCBI Taxonomy" id="53620"/>
    <lineage>
        <taxon>Eukaryota</taxon>
        <taxon>Metazoa</taxon>
        <taxon>Spiralia</taxon>
        <taxon>Lophotrochozoa</taxon>
        <taxon>Annelida</taxon>
        <taxon>Polychaeta</taxon>
        <taxon>Sedentaria</taxon>
        <taxon>Canalipalpata</taxon>
        <taxon>Terebellida</taxon>
        <taxon>Terebelliformia</taxon>
        <taxon>Alvinellidae</taxon>
        <taxon>Paralvinella</taxon>
    </lineage>
</organism>
<dbReference type="PANTHER" id="PTHR15605:SF2">
    <property type="entry name" value="KINESIN-ASSOCIATED PROTEIN 3"/>
    <property type="match status" value="1"/>
</dbReference>
<dbReference type="InterPro" id="IPR016024">
    <property type="entry name" value="ARM-type_fold"/>
</dbReference>
<dbReference type="EMBL" id="JAODUP010000246">
    <property type="protein sequence ID" value="KAK2155208.1"/>
    <property type="molecule type" value="Genomic_DNA"/>
</dbReference>